<dbReference type="Proteomes" id="UP000094020">
    <property type="component" value="Chromosome 6"/>
</dbReference>
<dbReference type="EMBL" id="KV700115">
    <property type="protein sequence ID" value="OCF51412.1"/>
    <property type="molecule type" value="Genomic_DNA"/>
</dbReference>
<dbReference type="GeneID" id="30170495"/>
<feature type="region of interest" description="Disordered" evidence="1">
    <location>
        <begin position="33"/>
        <end position="75"/>
    </location>
</feature>
<evidence type="ECO:0000313" key="2">
    <source>
        <dbReference type="EMBL" id="OCF51412.1"/>
    </source>
</evidence>
<keyword evidence="4" id="KW-1185">Reference proteome</keyword>
<protein>
    <submittedName>
        <fullName evidence="2">Uncharacterized protein</fullName>
    </submittedName>
</protein>
<reference evidence="3" key="4">
    <citation type="submission" date="2024-02" db="EMBL/GenBank/DDBJ databases">
        <title>Comparative genomics of Cryptococcus and Kwoniella reveals pathogenesis evolution and contrasting modes of karyotype evolution via chromosome fusion or intercentromeric recombination.</title>
        <authorList>
            <person name="Coelho M.A."/>
            <person name="David-Palma M."/>
            <person name="Shea T."/>
            <person name="Bowers K."/>
            <person name="McGinley-Smith S."/>
            <person name="Mohammad A.W."/>
            <person name="Gnirke A."/>
            <person name="Yurkov A.M."/>
            <person name="Nowrousian M."/>
            <person name="Sun S."/>
            <person name="Cuomo C.A."/>
            <person name="Heitman J."/>
        </authorList>
    </citation>
    <scope>NUCLEOTIDE SEQUENCE</scope>
    <source>
        <strain evidence="3">CBS 10737</strain>
    </source>
</reference>
<gene>
    <name evidence="2" type="ORF">I206_02126</name>
    <name evidence="3" type="ORF">I206_104592</name>
</gene>
<feature type="compositionally biased region" description="Low complexity" evidence="1">
    <location>
        <begin position="33"/>
        <end position="46"/>
    </location>
</feature>
<accession>A0A1B9I7A2</accession>
<dbReference type="AlphaFoldDB" id="A0A1B9I7A2"/>
<dbReference type="OrthoDB" id="2565340at2759"/>
<dbReference type="EMBL" id="CP144524">
    <property type="protein sequence ID" value="WWC70641.1"/>
    <property type="molecule type" value="Genomic_DNA"/>
</dbReference>
<organism evidence="2">
    <name type="scientific">Kwoniella pini CBS 10737</name>
    <dbReference type="NCBI Taxonomy" id="1296096"/>
    <lineage>
        <taxon>Eukaryota</taxon>
        <taxon>Fungi</taxon>
        <taxon>Dikarya</taxon>
        <taxon>Basidiomycota</taxon>
        <taxon>Agaricomycotina</taxon>
        <taxon>Tremellomycetes</taxon>
        <taxon>Tremellales</taxon>
        <taxon>Cryptococcaceae</taxon>
        <taxon>Kwoniella</taxon>
    </lineage>
</organism>
<feature type="compositionally biased region" description="Pro residues" evidence="1">
    <location>
        <begin position="47"/>
        <end position="58"/>
    </location>
</feature>
<evidence type="ECO:0000313" key="4">
    <source>
        <dbReference type="Proteomes" id="UP000094020"/>
    </source>
</evidence>
<evidence type="ECO:0000313" key="3">
    <source>
        <dbReference type="EMBL" id="WWC70641.1"/>
    </source>
</evidence>
<sequence>MITYAQKTFTVSRLTSLCRQSIPFPWPYQWPLPDGSPGSSSDQLPLNPLPPPYPNLPHPKPKTIDGPIDPFPKEQIYDPLPPLPEVLFPDMKERANGI</sequence>
<evidence type="ECO:0000256" key="1">
    <source>
        <dbReference type="SAM" id="MobiDB-lite"/>
    </source>
</evidence>
<proteinExistence type="predicted"/>
<reference evidence="2" key="3">
    <citation type="submission" date="2016-07" db="EMBL/GenBank/DDBJ databases">
        <title>Evolution of pathogenesis and genome organization in the Tremellales.</title>
        <authorList>
            <person name="Cuomo C."/>
            <person name="Litvintseva A."/>
            <person name="Heitman J."/>
            <person name="Chen Y."/>
            <person name="Sun S."/>
            <person name="Springer D."/>
            <person name="Dromer F."/>
            <person name="Young S."/>
            <person name="Zeng Q."/>
            <person name="Chapman S."/>
            <person name="Gujja S."/>
            <person name="Saif S."/>
            <person name="Birren B."/>
        </authorList>
    </citation>
    <scope>NUCLEOTIDE SEQUENCE</scope>
    <source>
        <strain evidence="2">CBS 10737</strain>
    </source>
</reference>
<reference evidence="2" key="1">
    <citation type="submission" date="2013-07" db="EMBL/GenBank/DDBJ databases">
        <title>The Genome Sequence of Cryptococcus pinus CBS10737.</title>
        <authorList>
            <consortium name="The Broad Institute Genome Sequencing Platform"/>
            <person name="Cuomo C."/>
            <person name="Litvintseva A."/>
            <person name="Chen Y."/>
            <person name="Heitman J."/>
            <person name="Sun S."/>
            <person name="Springer D."/>
            <person name="Dromer F."/>
            <person name="Young S.K."/>
            <person name="Zeng Q."/>
            <person name="Gargeya S."/>
            <person name="Fitzgerald M."/>
            <person name="Abouelleil A."/>
            <person name="Alvarado L."/>
            <person name="Berlin A.M."/>
            <person name="Chapman S.B."/>
            <person name="Dewar J."/>
            <person name="Goldberg J."/>
            <person name="Griggs A."/>
            <person name="Gujja S."/>
            <person name="Hansen M."/>
            <person name="Howarth C."/>
            <person name="Imamovic A."/>
            <person name="Larimer J."/>
            <person name="McCowan C."/>
            <person name="Murphy C."/>
            <person name="Pearson M."/>
            <person name="Priest M."/>
            <person name="Roberts A."/>
            <person name="Saif S."/>
            <person name="Shea T."/>
            <person name="Sykes S."/>
            <person name="Wortman J."/>
            <person name="Nusbaum C."/>
            <person name="Birren B."/>
        </authorList>
    </citation>
    <scope>NUCLEOTIDE SEQUENCE [LARGE SCALE GENOMIC DNA]</scope>
    <source>
        <strain evidence="2">CBS 10737</strain>
    </source>
</reference>
<reference evidence="3" key="2">
    <citation type="submission" date="2013-07" db="EMBL/GenBank/DDBJ databases">
        <authorList>
            <consortium name="The Broad Institute Genome Sequencing Platform"/>
            <person name="Cuomo C."/>
            <person name="Litvintseva A."/>
            <person name="Chen Y."/>
            <person name="Heitman J."/>
            <person name="Sun S."/>
            <person name="Springer D."/>
            <person name="Dromer F."/>
            <person name="Young S.K."/>
            <person name="Zeng Q."/>
            <person name="Gargeya S."/>
            <person name="Fitzgerald M."/>
            <person name="Abouelleil A."/>
            <person name="Alvarado L."/>
            <person name="Berlin A.M."/>
            <person name="Chapman S.B."/>
            <person name="Dewar J."/>
            <person name="Goldberg J."/>
            <person name="Griggs A."/>
            <person name="Gujja S."/>
            <person name="Hansen M."/>
            <person name="Howarth C."/>
            <person name="Imamovic A."/>
            <person name="Larimer J."/>
            <person name="McCowan C."/>
            <person name="Murphy C."/>
            <person name="Pearson M."/>
            <person name="Priest M."/>
            <person name="Roberts A."/>
            <person name="Saif S."/>
            <person name="Shea T."/>
            <person name="Sykes S."/>
            <person name="Wortman J."/>
            <person name="Nusbaum C."/>
            <person name="Birren B."/>
        </authorList>
    </citation>
    <scope>NUCLEOTIDE SEQUENCE</scope>
    <source>
        <strain evidence="3">CBS 10737</strain>
    </source>
</reference>
<dbReference type="KEGG" id="kpin:30170495"/>
<name>A0A1B9I7A2_9TREE</name>
<dbReference type="RefSeq" id="XP_019012631.1">
    <property type="nucleotide sequence ID" value="XM_019153891.1"/>
</dbReference>